<accession>A0ABM3JXV3</accession>
<dbReference type="Pfam" id="PF03372">
    <property type="entry name" value="Exo_endo_phos"/>
    <property type="match status" value="1"/>
</dbReference>
<dbReference type="PANTHER" id="PTHR47027">
    <property type="entry name" value="REVERSE TRANSCRIPTASE DOMAIN-CONTAINING PROTEIN"/>
    <property type="match status" value="1"/>
</dbReference>
<sequence length="814" mass="92675">MKKQTQPRMRDPPFDVDHGKRNKDYDLRACTWNVRSLNWEGAAAQLVDVLVKIKADITAVQEMRWTGQGQRRVGPCDIYYSGHIKERKFGVGFVVGERLRRRVLSFTPENERLATIRIKARFFNISLICAHAPTEEKDDVTKDAFYECLERTYERCPRHDVKIVLGDFNARMGKEGIFGTTVGKFSLHEETSPNGLRLIDFAGARNMVICSTRFQHKKIHQATQLDKLADRGNARKFYEKMRRLTEGFKTGAYSCRTPKGDLATDAQSILRLWREHFSSLLNGSEHIAPGEGEPDTPIDDNGADVPLPDHDEVRIAVARLKNNKAAGADGLPAELFKHGGEELIRSMHQLLCKIWSDESMPNDWNLSVLCPIHKKGDPTICANYRGISLLNIAYKVLSSVLCERLKPTVNKLIGPYQCGFRPGKSTTDQIFTMRQILEKTRERRIDTHHLFVDFKAAFDSTKRSCLYAAMSEFGIPAKLIRLCKLTLSGTKSSVRIGKDLSEPFDTKRGFRQGDSLSCDFFNLLLEKIIRAAELNRAGTIFYKSVQLLAYADDIDIIGLNTRAVSSAFSRLNKEATQMGLAVNEGKTKYLLSSNKQSSHSRLGTHVTVDSHNFEVVDNFVYLGTSINTTNNVSLEIQRRITLANRCYFGLSRQLKSKVLSRRTKTKLYKSLIIPVLLYGAEAWTMTTTDESTLRVFERKVLRKIYGPLRVGHGEYRIRWNDELYEIYDDIDIVQRIKRQRLRWLGHVVRMDENTPALKVFDAVPAAGSRGRGRPPLRWKDQVEKDLASLGISNWRHIAKRRNDWRAVVDSAIIA</sequence>
<dbReference type="Pfam" id="PF00078">
    <property type="entry name" value="RVT_1"/>
    <property type="match status" value="1"/>
</dbReference>
<dbReference type="Proteomes" id="UP001652620">
    <property type="component" value="Chromosome 5"/>
</dbReference>
<dbReference type="InterPro" id="IPR036691">
    <property type="entry name" value="Endo/exonu/phosph_ase_sf"/>
</dbReference>
<dbReference type="GeneID" id="125778801"/>
<name>A0ABM3JXV3_BACDO</name>
<dbReference type="RefSeq" id="XP_049314053.1">
    <property type="nucleotide sequence ID" value="XM_049458096.1"/>
</dbReference>
<dbReference type="Gene3D" id="3.60.10.10">
    <property type="entry name" value="Endonuclease/exonuclease/phosphatase"/>
    <property type="match status" value="1"/>
</dbReference>
<protein>
    <submittedName>
        <fullName evidence="3 4">Uncharacterized protein LOC125778801</fullName>
    </submittedName>
</protein>
<evidence type="ECO:0000259" key="1">
    <source>
        <dbReference type="PROSITE" id="PS50878"/>
    </source>
</evidence>
<gene>
    <name evidence="3 4 5" type="primary">LOC125778801</name>
</gene>
<dbReference type="InterPro" id="IPR043502">
    <property type="entry name" value="DNA/RNA_pol_sf"/>
</dbReference>
<evidence type="ECO:0000313" key="5">
    <source>
        <dbReference type="RefSeq" id="XP_049314054.1"/>
    </source>
</evidence>
<proteinExistence type="predicted"/>
<reference evidence="3 4" key="1">
    <citation type="submission" date="2025-05" db="UniProtKB">
        <authorList>
            <consortium name="RefSeq"/>
        </authorList>
    </citation>
    <scope>IDENTIFICATION</scope>
    <source>
        <tissue evidence="3 4">Adult</tissue>
    </source>
</reference>
<dbReference type="InterPro" id="IPR005135">
    <property type="entry name" value="Endo/exonuclease/phosphatase"/>
</dbReference>
<organism evidence="2 3">
    <name type="scientific">Bactrocera dorsalis</name>
    <name type="common">Oriental fruit fly</name>
    <name type="synonym">Dacus dorsalis</name>
    <dbReference type="NCBI Taxonomy" id="27457"/>
    <lineage>
        <taxon>Eukaryota</taxon>
        <taxon>Metazoa</taxon>
        <taxon>Ecdysozoa</taxon>
        <taxon>Arthropoda</taxon>
        <taxon>Hexapoda</taxon>
        <taxon>Insecta</taxon>
        <taxon>Pterygota</taxon>
        <taxon>Neoptera</taxon>
        <taxon>Endopterygota</taxon>
        <taxon>Diptera</taxon>
        <taxon>Brachycera</taxon>
        <taxon>Muscomorpha</taxon>
        <taxon>Tephritoidea</taxon>
        <taxon>Tephritidae</taxon>
        <taxon>Bactrocera</taxon>
        <taxon>Bactrocera</taxon>
    </lineage>
</organism>
<dbReference type="SUPFAM" id="SSF56672">
    <property type="entry name" value="DNA/RNA polymerases"/>
    <property type="match status" value="1"/>
</dbReference>
<dbReference type="InterPro" id="IPR000477">
    <property type="entry name" value="RT_dom"/>
</dbReference>
<dbReference type="CDD" id="cd01650">
    <property type="entry name" value="RT_nLTR_like"/>
    <property type="match status" value="1"/>
</dbReference>
<feature type="domain" description="Reverse transcriptase" evidence="1">
    <location>
        <begin position="353"/>
        <end position="626"/>
    </location>
</feature>
<dbReference type="PANTHER" id="PTHR47027:SF20">
    <property type="entry name" value="REVERSE TRANSCRIPTASE-LIKE PROTEIN WITH RNA-DIRECTED DNA POLYMERASE DOMAIN"/>
    <property type="match status" value="1"/>
</dbReference>
<dbReference type="CDD" id="cd09076">
    <property type="entry name" value="L1-EN"/>
    <property type="match status" value="1"/>
</dbReference>
<dbReference type="RefSeq" id="XP_049314052.1">
    <property type="nucleotide sequence ID" value="XM_049458095.1"/>
</dbReference>
<dbReference type="RefSeq" id="XP_049314054.1">
    <property type="nucleotide sequence ID" value="XM_049458097.1"/>
</dbReference>
<keyword evidence="2" id="KW-1185">Reference proteome</keyword>
<evidence type="ECO:0000313" key="2">
    <source>
        <dbReference type="Proteomes" id="UP001652620"/>
    </source>
</evidence>
<dbReference type="SUPFAM" id="SSF56219">
    <property type="entry name" value="DNase I-like"/>
    <property type="match status" value="1"/>
</dbReference>
<evidence type="ECO:0000313" key="4">
    <source>
        <dbReference type="RefSeq" id="XP_049314053.1"/>
    </source>
</evidence>
<evidence type="ECO:0000313" key="3">
    <source>
        <dbReference type="RefSeq" id="XP_049314052.1"/>
    </source>
</evidence>
<dbReference type="PROSITE" id="PS50878">
    <property type="entry name" value="RT_POL"/>
    <property type="match status" value="1"/>
</dbReference>